<organism evidence="2">
    <name type="scientific">uncultured Frankineae bacterium</name>
    <dbReference type="NCBI Taxonomy" id="437475"/>
    <lineage>
        <taxon>Bacteria</taxon>
        <taxon>Bacillati</taxon>
        <taxon>Actinomycetota</taxon>
        <taxon>Actinomycetes</taxon>
        <taxon>Frankiales</taxon>
        <taxon>environmental samples</taxon>
    </lineage>
</organism>
<keyword evidence="2" id="KW-0808">Transferase</keyword>
<feature type="region of interest" description="Disordered" evidence="1">
    <location>
        <begin position="1"/>
        <end position="194"/>
    </location>
</feature>
<dbReference type="EC" id="2.5.1.17" evidence="2"/>
<evidence type="ECO:0000256" key="1">
    <source>
        <dbReference type="SAM" id="MobiDB-lite"/>
    </source>
</evidence>
<dbReference type="AlphaFoldDB" id="A0A6J4KZN2"/>
<feature type="non-terminal residue" evidence="2">
    <location>
        <position position="1"/>
    </location>
</feature>
<feature type="non-terminal residue" evidence="2">
    <location>
        <position position="194"/>
    </location>
</feature>
<dbReference type="EMBL" id="CADCUB010000052">
    <property type="protein sequence ID" value="CAA9317590.1"/>
    <property type="molecule type" value="Genomic_DNA"/>
</dbReference>
<proteinExistence type="predicted"/>
<accession>A0A6J4KZN2</accession>
<sequence length="194" mass="21527">GRPPDPHLHQDRRRRHHRPRRHEPHVQDRGAPRCVRRRGRGQQLARRGAGARGPRSRGRRRAAGGAERPVRPRGRPVHSGGARSRLPAAARDRGLHRAARGALRRLQRPPGQARQLHPARRHPCGRAAARLAHRGAPRRAVDVGAARGRAGEHEPRAGALPQPPVGPAVHPVADRQPRRRRPVAARRRPAGLRL</sequence>
<gene>
    <name evidence="2" type="ORF">AVDCRST_MAG07-1575</name>
</gene>
<protein>
    <submittedName>
        <fullName evidence="2">ATP:Cob(I)alamin adenosyltransferase</fullName>
        <ecNumber evidence="2">2.5.1.17</ecNumber>
    </submittedName>
</protein>
<feature type="compositionally biased region" description="Basic residues" evidence="1">
    <location>
        <begin position="10"/>
        <end position="23"/>
    </location>
</feature>
<evidence type="ECO:0000313" key="2">
    <source>
        <dbReference type="EMBL" id="CAA9317590.1"/>
    </source>
</evidence>
<dbReference type="GO" id="GO:0008817">
    <property type="term" value="F:corrinoid adenosyltransferase activity"/>
    <property type="evidence" value="ECO:0007669"/>
    <property type="project" value="UniProtKB-EC"/>
</dbReference>
<feature type="compositionally biased region" description="Basic residues" evidence="1">
    <location>
        <begin position="96"/>
        <end position="107"/>
    </location>
</feature>
<feature type="compositionally biased region" description="Basic residues" evidence="1">
    <location>
        <begin position="177"/>
        <end position="194"/>
    </location>
</feature>
<reference evidence="2" key="1">
    <citation type="submission" date="2020-02" db="EMBL/GenBank/DDBJ databases">
        <authorList>
            <person name="Meier V. D."/>
        </authorList>
    </citation>
    <scope>NUCLEOTIDE SEQUENCE</scope>
    <source>
        <strain evidence="2">AVDCRST_MAG07</strain>
    </source>
</reference>
<name>A0A6J4KZN2_9ACTN</name>